<accession>G3IVM5</accession>
<reference evidence="1 2" key="1">
    <citation type="submission" date="2011-06" db="EMBL/GenBank/DDBJ databases">
        <title>Genomic sequence of Methylobacter tundripaludum SV96.</title>
        <authorList>
            <consortium name="US DOE Joint Genome Institute"/>
            <person name="Lucas S."/>
            <person name="Han J."/>
            <person name="Lapidus A."/>
            <person name="Cheng J.-F."/>
            <person name="Goodwin L."/>
            <person name="Pitluck S."/>
            <person name="Held B."/>
            <person name="Detter J.C."/>
            <person name="Han C."/>
            <person name="Tapia R."/>
            <person name="Land M."/>
            <person name="Hauser L."/>
            <person name="Kyrpides N."/>
            <person name="Ivanova N."/>
            <person name="Ovchinnikova G."/>
            <person name="Pagani I."/>
            <person name="Klotz M.G."/>
            <person name="Dispirito A.A."/>
            <person name="Murrell J.C."/>
            <person name="Dunfield P."/>
            <person name="Kalyuzhnaya M.G."/>
            <person name="Svenning M."/>
            <person name="Trotsenko Y.A."/>
            <person name="Stein L.Y."/>
            <person name="Woyke T."/>
        </authorList>
    </citation>
    <scope>NUCLEOTIDE SEQUENCE [LARGE SCALE GENOMIC DNA]</scope>
    <source>
        <strain evidence="2">ATCC BAA-1195 / DSM 17260 / SV96</strain>
    </source>
</reference>
<keyword evidence="2" id="KW-1185">Reference proteome</keyword>
<dbReference type="EMBL" id="JH109152">
    <property type="protein sequence ID" value="EGW21762.1"/>
    <property type="molecule type" value="Genomic_DNA"/>
</dbReference>
<dbReference type="Proteomes" id="UP000004664">
    <property type="component" value="Unassembled WGS sequence"/>
</dbReference>
<protein>
    <submittedName>
        <fullName evidence="1">Uncharacterized protein</fullName>
    </submittedName>
</protein>
<sequence>MCQLKEKRLLDGLFNPSTRLRVQCNPLIKYFKRYGRGECPDQHKRRVDKRSASTYTEIVMVDALRLSTLQQSLLTLNLMAVTLCAGTQ</sequence>
<proteinExistence type="predicted"/>
<dbReference type="HOGENOM" id="CLU_2465543_0_0_6"/>
<dbReference type="STRING" id="697282.Mettu_0543"/>
<evidence type="ECO:0000313" key="1">
    <source>
        <dbReference type="EMBL" id="EGW21762.1"/>
    </source>
</evidence>
<name>G3IVM5_METTV</name>
<dbReference type="AlphaFoldDB" id="G3IVM5"/>
<organism evidence="1 2">
    <name type="scientific">Methylobacter tundripaludum (strain ATCC BAA-1195 / DSM 17260 / SV96)</name>
    <dbReference type="NCBI Taxonomy" id="697282"/>
    <lineage>
        <taxon>Bacteria</taxon>
        <taxon>Pseudomonadati</taxon>
        <taxon>Pseudomonadota</taxon>
        <taxon>Gammaproteobacteria</taxon>
        <taxon>Methylococcales</taxon>
        <taxon>Methylococcaceae</taxon>
        <taxon>Methylobacter</taxon>
    </lineage>
</organism>
<gene>
    <name evidence="1" type="ORF">Mettu_0543</name>
</gene>
<evidence type="ECO:0000313" key="2">
    <source>
        <dbReference type="Proteomes" id="UP000004664"/>
    </source>
</evidence>